<sequence length="608" mass="69185">MKNIIRLFAIGAVAFTGVSCEDFLSADPVNRVSAEAFFVSESDLQLYCNGLLESYCPSANTIGMGDSYTDLTASKSGTDYYKPGAAWDAGKQTGWDVGDWRSIRRANIMLRDMVRAKENVSEAVYNHYEGVARFWRAYFYYSKVKTFGNVPWIDHVLDVDDALLYAGRDDREYVMSKVLEDLNFACTYCSTDTKTYKNVINRWVALAFKSRVCLFEGTYRKYHKVNPSTNQPWNNKYESADDFLQEAVDAANTIMTKAGLKLHNDYHALFTTSALGDINEVIWYREYKTSDGLNVWNDLTLNYNTSTASQKVSPTKALMNMYLTTDGTPIESDQVPMSKEFEGRDPRLSQTVHAPGHEWTYGGVTGPKPLNFTHVVTGYMFMKWSQEFENNYTTGRGDNSVPIFRLGEVLLNYAEAKAELNNGSLSQEDWNLTVGALRDRAGVKNIWPEDTANYKPDQWLIDYYAQAEGAAITNLSNTILEIRRERVTELILENLRVDDLYRWHCANLIALRDTEKGWKGVYLSADEVKNGMEFNGYTYTFTAADTNPNNYCIGTSMSDNNWTLTDGDHGYLVYHEDLRFDERMYVRPIPSAALSLNTNLGQNYGWEQ</sequence>
<evidence type="ECO:0000259" key="7">
    <source>
        <dbReference type="Pfam" id="PF14322"/>
    </source>
</evidence>
<evidence type="ECO:0000256" key="5">
    <source>
        <dbReference type="ARBA" id="ARBA00023237"/>
    </source>
</evidence>
<dbReference type="AlphaFoldDB" id="A0A4Y1WTW5"/>
<evidence type="ECO:0000259" key="6">
    <source>
        <dbReference type="Pfam" id="PF07980"/>
    </source>
</evidence>
<keyword evidence="3" id="KW-0732">Signal</keyword>
<comment type="subcellular location">
    <subcellularLocation>
        <location evidence="1">Cell outer membrane</location>
    </subcellularLocation>
</comment>
<dbReference type="EMBL" id="AP019735">
    <property type="protein sequence ID" value="BBL04292.1"/>
    <property type="molecule type" value="Genomic_DNA"/>
</dbReference>
<name>A0A4Y1WTW5_9BACT</name>
<dbReference type="GeneID" id="78342322"/>
<keyword evidence="5" id="KW-0998">Cell outer membrane</keyword>
<evidence type="ECO:0008006" key="10">
    <source>
        <dbReference type="Google" id="ProtNLM"/>
    </source>
</evidence>
<protein>
    <recommendedName>
        <fullName evidence="10">Starch-binding protein</fullName>
    </recommendedName>
</protein>
<dbReference type="Proteomes" id="UP000318946">
    <property type="component" value="Chromosome"/>
</dbReference>
<comment type="similarity">
    <text evidence="2">Belongs to the SusD family.</text>
</comment>
<dbReference type="PROSITE" id="PS51257">
    <property type="entry name" value="PROKAR_LIPOPROTEIN"/>
    <property type="match status" value="1"/>
</dbReference>
<evidence type="ECO:0000256" key="2">
    <source>
        <dbReference type="ARBA" id="ARBA00006275"/>
    </source>
</evidence>
<reference evidence="9" key="1">
    <citation type="submission" date="2019-06" db="EMBL/GenBank/DDBJ databases">
        <title>Alistipes onderdonkii subsp. vulgaris subsp. nov., Alistipes dispar sp. nov. and Alistipes communis sp. nov., isolated from human faeces, and creation of Alistipes onderdonkii subsp. onderdonkii subsp. nov.</title>
        <authorList>
            <person name="Sakamoto M."/>
            <person name="Ikeyama N."/>
            <person name="Ogata Y."/>
            <person name="Suda W."/>
            <person name="Iino T."/>
            <person name="Hattori M."/>
            <person name="Ohkuma M."/>
        </authorList>
    </citation>
    <scope>NUCLEOTIDE SEQUENCE [LARGE SCALE GENOMIC DNA]</scope>
    <source>
        <strain evidence="9">5CBH24</strain>
    </source>
</reference>
<accession>A0A4Y1WTW5</accession>
<dbReference type="InterPro" id="IPR012944">
    <property type="entry name" value="SusD_RagB_dom"/>
</dbReference>
<keyword evidence="4" id="KW-0472">Membrane</keyword>
<organism evidence="8 9">
    <name type="scientific">Alistipes communis</name>
    <dbReference type="NCBI Taxonomy" id="2585118"/>
    <lineage>
        <taxon>Bacteria</taxon>
        <taxon>Pseudomonadati</taxon>
        <taxon>Bacteroidota</taxon>
        <taxon>Bacteroidia</taxon>
        <taxon>Bacteroidales</taxon>
        <taxon>Rikenellaceae</taxon>
        <taxon>Alistipes</taxon>
    </lineage>
</organism>
<evidence type="ECO:0000256" key="4">
    <source>
        <dbReference type="ARBA" id="ARBA00023136"/>
    </source>
</evidence>
<evidence type="ECO:0000313" key="8">
    <source>
        <dbReference type="EMBL" id="BBL04292.1"/>
    </source>
</evidence>
<dbReference type="Gene3D" id="1.25.40.390">
    <property type="match status" value="1"/>
</dbReference>
<gene>
    <name evidence="8" type="ORF">A5CBH24_16050</name>
</gene>
<dbReference type="GO" id="GO:0009279">
    <property type="term" value="C:cell outer membrane"/>
    <property type="evidence" value="ECO:0007669"/>
    <property type="project" value="UniProtKB-SubCell"/>
</dbReference>
<dbReference type="InterPro" id="IPR011990">
    <property type="entry name" value="TPR-like_helical_dom_sf"/>
</dbReference>
<evidence type="ECO:0000313" key="9">
    <source>
        <dbReference type="Proteomes" id="UP000318946"/>
    </source>
</evidence>
<proteinExistence type="inferred from homology"/>
<dbReference type="Pfam" id="PF07980">
    <property type="entry name" value="SusD_RagB"/>
    <property type="match status" value="1"/>
</dbReference>
<dbReference type="SUPFAM" id="SSF48452">
    <property type="entry name" value="TPR-like"/>
    <property type="match status" value="1"/>
</dbReference>
<feature type="domain" description="SusD-like N-terminal" evidence="7">
    <location>
        <begin position="56"/>
        <end position="214"/>
    </location>
</feature>
<dbReference type="OrthoDB" id="1031584at2"/>
<dbReference type="InterPro" id="IPR033985">
    <property type="entry name" value="SusD-like_N"/>
</dbReference>
<dbReference type="RefSeq" id="WP_141412784.1">
    <property type="nucleotide sequence ID" value="NZ_AP019735.1"/>
</dbReference>
<feature type="domain" description="RagB/SusD" evidence="6">
    <location>
        <begin position="279"/>
        <end position="606"/>
    </location>
</feature>
<evidence type="ECO:0000256" key="1">
    <source>
        <dbReference type="ARBA" id="ARBA00004442"/>
    </source>
</evidence>
<evidence type="ECO:0000256" key="3">
    <source>
        <dbReference type="ARBA" id="ARBA00022729"/>
    </source>
</evidence>
<dbReference type="KEGG" id="acou:A5CBH24_16050"/>
<dbReference type="Pfam" id="PF14322">
    <property type="entry name" value="SusD-like_3"/>
    <property type="match status" value="1"/>
</dbReference>
<keyword evidence="9" id="KW-1185">Reference proteome</keyword>